<dbReference type="PROSITE" id="PS51318">
    <property type="entry name" value="TAT"/>
    <property type="match status" value="1"/>
</dbReference>
<feature type="chain" id="PRO_5045823855" description="Solute-binding protein family 5 domain-containing protein" evidence="4">
    <location>
        <begin position="30"/>
        <end position="548"/>
    </location>
</feature>
<evidence type="ECO:0000313" key="7">
    <source>
        <dbReference type="Proteomes" id="UP000815698"/>
    </source>
</evidence>
<dbReference type="EMBL" id="CP023482">
    <property type="protein sequence ID" value="ATH95839.1"/>
    <property type="molecule type" value="Genomic_DNA"/>
</dbReference>
<dbReference type="SUPFAM" id="SSF53850">
    <property type="entry name" value="Periplasmic binding protein-like II"/>
    <property type="match status" value="1"/>
</dbReference>
<name>A0ABN5DWL6_9MICO</name>
<evidence type="ECO:0000313" key="6">
    <source>
        <dbReference type="EMBL" id="ATH95839.1"/>
    </source>
</evidence>
<dbReference type="Gene3D" id="3.10.105.10">
    <property type="entry name" value="Dipeptide-binding Protein, Domain 3"/>
    <property type="match status" value="1"/>
</dbReference>
<dbReference type="CDD" id="cd00995">
    <property type="entry name" value="PBP2_NikA_DppA_OppA_like"/>
    <property type="match status" value="1"/>
</dbReference>
<dbReference type="InterPro" id="IPR000914">
    <property type="entry name" value="SBP_5_dom"/>
</dbReference>
<reference evidence="6 7" key="1">
    <citation type="journal article" date="2016" name="Int. J. Syst. Evol. Microbiol.">
        <title>Dermabacter jinjuensis sp. nov., a novel species of the genus Dermabacter isolated from a clinical specimen.</title>
        <authorList>
            <person name="Park Y.K."/>
            <person name="Lee K.M."/>
            <person name="Lee W.K."/>
            <person name="Cho M.J."/>
            <person name="Lee H.S."/>
            <person name="Cho Y.G."/>
            <person name="Lee Y.C."/>
            <person name="Lee W.K."/>
            <person name="Seong W.K."/>
            <person name="Hwang K.J."/>
        </authorList>
    </citation>
    <scope>NUCLEOTIDE SEQUENCE [LARGE SCALE GENOMIC DNA]</scope>
    <source>
        <strain evidence="6 7">32T</strain>
    </source>
</reference>
<evidence type="ECO:0000256" key="4">
    <source>
        <dbReference type="SAM" id="SignalP"/>
    </source>
</evidence>
<keyword evidence="3 4" id="KW-0732">Signal</keyword>
<comment type="similarity">
    <text evidence="1">Belongs to the bacterial solute-binding protein 5 family.</text>
</comment>
<proteinExistence type="inferred from homology"/>
<dbReference type="PANTHER" id="PTHR30290">
    <property type="entry name" value="PERIPLASMIC BINDING COMPONENT OF ABC TRANSPORTER"/>
    <property type="match status" value="1"/>
</dbReference>
<evidence type="ECO:0000259" key="5">
    <source>
        <dbReference type="Pfam" id="PF00496"/>
    </source>
</evidence>
<sequence length="548" mass="60265">MTGPARTTSRRAFLTAGASLSALALATTAAGCQSSPDADHLSVAEQFNLPVPTGHLDVILSAPLGSDGLSPFTTRSLQNTAALWHVYEGLSIMDPTTGTTQPGLSQKLFNPADAVIDVSLRDGAIFHDGMPVTPADVIYSFEAALDEKNKFPNRELLDFFDHAVQVADNIVQLRLKYSTPEINERLSLVKIIPEGTDPASLLDHPNGTGPWRIKERDAASQTLAFEAFDQYSGVFPALYETMTWHVEHSESAIVDAVMDGSMQVALPVPPAKYRELAKSSRAKNSTLHLGSQKSKAAVYAMFNHDEGRAFSTLEARRGFMKAFDYQGCAKQVFATYVDPVKSPMYPGTPGFNASRSVYTYAPEEARDLFARAEISTLRLLASNEPWTRAVAEFLKSNLKEVGLEAELEILPWWDAVTRMEEDSDGWDAALVCLDPAFTGFHPDTLLRSLYASPFWADSRLRLGESELLADIRDVLDRSARLDLMGEDLQRAWQKLMDRIATELPLYPLMWLRALSAIDTSKVADLPDTNALGFIAATATPPSQMEKKR</sequence>
<accession>A0ABN5DWL6</accession>
<dbReference type="Proteomes" id="UP000815698">
    <property type="component" value="Chromosome"/>
</dbReference>
<evidence type="ECO:0000256" key="1">
    <source>
        <dbReference type="ARBA" id="ARBA00005695"/>
    </source>
</evidence>
<evidence type="ECO:0000256" key="2">
    <source>
        <dbReference type="ARBA" id="ARBA00022448"/>
    </source>
</evidence>
<feature type="signal peptide" evidence="4">
    <location>
        <begin position="1"/>
        <end position="29"/>
    </location>
</feature>
<protein>
    <recommendedName>
        <fullName evidence="5">Solute-binding protein family 5 domain-containing protein</fullName>
    </recommendedName>
</protein>
<dbReference type="RefSeq" id="WP_096882401.1">
    <property type="nucleotide sequence ID" value="NZ_CP023482.1"/>
</dbReference>
<dbReference type="InterPro" id="IPR006311">
    <property type="entry name" value="TAT_signal"/>
</dbReference>
<evidence type="ECO:0000256" key="3">
    <source>
        <dbReference type="ARBA" id="ARBA00022729"/>
    </source>
</evidence>
<keyword evidence="2" id="KW-0813">Transport</keyword>
<gene>
    <name evidence="6" type="ORF">COP05_01075</name>
</gene>
<dbReference type="InterPro" id="IPR039424">
    <property type="entry name" value="SBP_5"/>
</dbReference>
<dbReference type="PROSITE" id="PS51257">
    <property type="entry name" value="PROKAR_LIPOPROTEIN"/>
    <property type="match status" value="1"/>
</dbReference>
<dbReference type="Gene3D" id="3.40.190.10">
    <property type="entry name" value="Periplasmic binding protein-like II"/>
    <property type="match status" value="1"/>
</dbReference>
<dbReference type="Pfam" id="PF00496">
    <property type="entry name" value="SBP_bac_5"/>
    <property type="match status" value="1"/>
</dbReference>
<feature type="domain" description="Solute-binding protein family 5" evidence="5">
    <location>
        <begin position="115"/>
        <end position="451"/>
    </location>
</feature>
<organism evidence="6 7">
    <name type="scientific">Dermabacter jinjuensis</name>
    <dbReference type="NCBI Taxonomy" id="1667168"/>
    <lineage>
        <taxon>Bacteria</taxon>
        <taxon>Bacillati</taxon>
        <taxon>Actinomycetota</taxon>
        <taxon>Actinomycetes</taxon>
        <taxon>Micrococcales</taxon>
        <taxon>Dermabacteraceae</taxon>
        <taxon>Dermabacter</taxon>
    </lineage>
</organism>
<keyword evidence="7" id="KW-1185">Reference proteome</keyword>
<dbReference type="PANTHER" id="PTHR30290:SF9">
    <property type="entry name" value="OLIGOPEPTIDE-BINDING PROTEIN APPA"/>
    <property type="match status" value="1"/>
</dbReference>
<dbReference type="Gene3D" id="3.90.76.10">
    <property type="entry name" value="Dipeptide-binding Protein, Domain 1"/>
    <property type="match status" value="1"/>
</dbReference>